<gene>
    <name evidence="2" type="ORF">XENOCAPTIV_005427</name>
</gene>
<feature type="region of interest" description="Disordered" evidence="1">
    <location>
        <begin position="1"/>
        <end position="23"/>
    </location>
</feature>
<dbReference type="Proteomes" id="UP001434883">
    <property type="component" value="Unassembled WGS sequence"/>
</dbReference>
<protein>
    <submittedName>
        <fullName evidence="2">Uncharacterized protein</fullName>
    </submittedName>
</protein>
<evidence type="ECO:0000313" key="2">
    <source>
        <dbReference type="EMBL" id="MEQ2215749.1"/>
    </source>
</evidence>
<comment type="caution">
    <text evidence="2">The sequence shown here is derived from an EMBL/GenBank/DDBJ whole genome shotgun (WGS) entry which is preliminary data.</text>
</comment>
<name>A0ABV0S598_9TELE</name>
<dbReference type="EMBL" id="JAHRIN010068806">
    <property type="protein sequence ID" value="MEQ2215749.1"/>
    <property type="molecule type" value="Genomic_DNA"/>
</dbReference>
<reference evidence="2 3" key="1">
    <citation type="submission" date="2021-06" db="EMBL/GenBank/DDBJ databases">
        <authorList>
            <person name="Palmer J.M."/>
        </authorList>
    </citation>
    <scope>NUCLEOTIDE SEQUENCE [LARGE SCALE GENOMIC DNA]</scope>
    <source>
        <strain evidence="2 3">XC_2019</strain>
        <tissue evidence="2">Muscle</tissue>
    </source>
</reference>
<proteinExistence type="predicted"/>
<evidence type="ECO:0000313" key="3">
    <source>
        <dbReference type="Proteomes" id="UP001434883"/>
    </source>
</evidence>
<sequence>MPPQSLKRSSGAPPAFQNTSVSSVGRVCPDPSFKSISVVTPVQFVVQANTQVRVHYLNISSLDVHQRQCDGSAPAQIHHQLLGLPCIDQEVVPVAPVHKVLCPLSVI</sequence>
<keyword evidence="3" id="KW-1185">Reference proteome</keyword>
<accession>A0ABV0S598</accession>
<evidence type="ECO:0000256" key="1">
    <source>
        <dbReference type="SAM" id="MobiDB-lite"/>
    </source>
</evidence>
<organism evidence="2 3">
    <name type="scientific">Xenoophorus captivus</name>
    <dbReference type="NCBI Taxonomy" id="1517983"/>
    <lineage>
        <taxon>Eukaryota</taxon>
        <taxon>Metazoa</taxon>
        <taxon>Chordata</taxon>
        <taxon>Craniata</taxon>
        <taxon>Vertebrata</taxon>
        <taxon>Euteleostomi</taxon>
        <taxon>Actinopterygii</taxon>
        <taxon>Neopterygii</taxon>
        <taxon>Teleostei</taxon>
        <taxon>Neoteleostei</taxon>
        <taxon>Acanthomorphata</taxon>
        <taxon>Ovalentaria</taxon>
        <taxon>Atherinomorphae</taxon>
        <taxon>Cyprinodontiformes</taxon>
        <taxon>Goodeidae</taxon>
        <taxon>Xenoophorus</taxon>
    </lineage>
</organism>